<keyword evidence="8" id="KW-1185">Reference proteome</keyword>
<dbReference type="Pfam" id="PF00034">
    <property type="entry name" value="Cytochrom_C"/>
    <property type="match status" value="1"/>
</dbReference>
<dbReference type="SUPFAM" id="SSF46626">
    <property type="entry name" value="Cytochrome c"/>
    <property type="match status" value="1"/>
</dbReference>
<dbReference type="InterPro" id="IPR036909">
    <property type="entry name" value="Cyt_c-like_dom_sf"/>
</dbReference>
<reference evidence="7 8" key="1">
    <citation type="submission" date="2016-10" db="EMBL/GenBank/DDBJ databases">
        <authorList>
            <person name="de Groot N.N."/>
        </authorList>
    </citation>
    <scope>NUCLEOTIDE SEQUENCE [LARGE SCALE GENOMIC DNA]</scope>
    <source>
        <strain evidence="7 8">DSM 16957</strain>
    </source>
</reference>
<organism evidence="7 8">
    <name type="scientific">Aquimonas voraii</name>
    <dbReference type="NCBI Taxonomy" id="265719"/>
    <lineage>
        <taxon>Bacteria</taxon>
        <taxon>Pseudomonadati</taxon>
        <taxon>Pseudomonadota</taxon>
        <taxon>Gammaproteobacteria</taxon>
        <taxon>Lysobacterales</taxon>
        <taxon>Lysobacteraceae</taxon>
        <taxon>Aquimonas</taxon>
    </lineage>
</organism>
<feature type="chain" id="PRO_5011562861" evidence="5">
    <location>
        <begin position="26"/>
        <end position="134"/>
    </location>
</feature>
<dbReference type="RefSeq" id="WP_091238260.1">
    <property type="nucleotide sequence ID" value="NZ_FNAG01000001.1"/>
</dbReference>
<feature type="signal peptide" evidence="5">
    <location>
        <begin position="1"/>
        <end position="25"/>
    </location>
</feature>
<feature type="domain" description="Cytochrome c" evidence="6">
    <location>
        <begin position="48"/>
        <end position="134"/>
    </location>
</feature>
<dbReference type="OrthoDB" id="9811281at2"/>
<name>A0A1G6SDD1_9GAMM</name>
<dbReference type="AlphaFoldDB" id="A0A1G6SDD1"/>
<dbReference type="Proteomes" id="UP000199603">
    <property type="component" value="Unassembled WGS sequence"/>
</dbReference>
<dbReference type="GO" id="GO:0020037">
    <property type="term" value="F:heme binding"/>
    <property type="evidence" value="ECO:0007669"/>
    <property type="project" value="InterPro"/>
</dbReference>
<evidence type="ECO:0000256" key="2">
    <source>
        <dbReference type="ARBA" id="ARBA00022723"/>
    </source>
</evidence>
<keyword evidence="2 4" id="KW-0479">Metal-binding</keyword>
<dbReference type="Gene3D" id="1.10.760.10">
    <property type="entry name" value="Cytochrome c-like domain"/>
    <property type="match status" value="1"/>
</dbReference>
<keyword evidence="5" id="KW-0732">Signal</keyword>
<dbReference type="EMBL" id="FNAG01000001">
    <property type="protein sequence ID" value="SDD14743.1"/>
    <property type="molecule type" value="Genomic_DNA"/>
</dbReference>
<evidence type="ECO:0000256" key="4">
    <source>
        <dbReference type="PROSITE-ProRule" id="PRU00433"/>
    </source>
</evidence>
<keyword evidence="3 4" id="KW-0408">Iron</keyword>
<evidence type="ECO:0000259" key="6">
    <source>
        <dbReference type="PROSITE" id="PS51007"/>
    </source>
</evidence>
<dbReference type="GO" id="GO:0009055">
    <property type="term" value="F:electron transfer activity"/>
    <property type="evidence" value="ECO:0007669"/>
    <property type="project" value="InterPro"/>
</dbReference>
<evidence type="ECO:0000256" key="3">
    <source>
        <dbReference type="ARBA" id="ARBA00023004"/>
    </source>
</evidence>
<dbReference type="PROSITE" id="PS51007">
    <property type="entry name" value="CYTC"/>
    <property type="match status" value="1"/>
</dbReference>
<evidence type="ECO:0000313" key="8">
    <source>
        <dbReference type="Proteomes" id="UP000199603"/>
    </source>
</evidence>
<protein>
    <submittedName>
        <fullName evidence="7">Cytochrome c</fullName>
    </submittedName>
</protein>
<sequence>MRELWARRLAAITGLMVVLLSAAFAAVQNPPAGTALVASVAADGADAALLARGRAVLEANDCLMCHSIAGEGSPRSPLDGVGSRLSETEILHFAIADESVQDDLSPRAIKAKRDYAELPQEDLQALTAYLASLK</sequence>
<evidence type="ECO:0000256" key="1">
    <source>
        <dbReference type="ARBA" id="ARBA00022617"/>
    </source>
</evidence>
<dbReference type="GO" id="GO:0046872">
    <property type="term" value="F:metal ion binding"/>
    <property type="evidence" value="ECO:0007669"/>
    <property type="project" value="UniProtKB-KW"/>
</dbReference>
<proteinExistence type="predicted"/>
<dbReference type="InterPro" id="IPR009056">
    <property type="entry name" value="Cyt_c-like_dom"/>
</dbReference>
<accession>A0A1G6SDD1</accession>
<evidence type="ECO:0000256" key="5">
    <source>
        <dbReference type="SAM" id="SignalP"/>
    </source>
</evidence>
<gene>
    <name evidence="7" type="ORF">SAMN04488509_101440</name>
</gene>
<keyword evidence="1 4" id="KW-0349">Heme</keyword>
<dbReference type="STRING" id="265719.SAMN04488509_101440"/>
<evidence type="ECO:0000313" key="7">
    <source>
        <dbReference type="EMBL" id="SDD14743.1"/>
    </source>
</evidence>